<evidence type="ECO:0000313" key="1">
    <source>
        <dbReference type="EMBL" id="TVU16114.1"/>
    </source>
</evidence>
<name>A0A5J9TXK7_9POAL</name>
<protein>
    <recommendedName>
        <fullName evidence="3">Ubiquitin-like protease family profile domain-containing protein</fullName>
    </recommendedName>
</protein>
<dbReference type="AlphaFoldDB" id="A0A5J9TXK7"/>
<dbReference type="PANTHER" id="PTHR34835:SF69">
    <property type="entry name" value="UBIQUITIN-LIKE PROTEASE FAMILY PROFILE DOMAIN-CONTAINING PROTEIN"/>
    <property type="match status" value="1"/>
</dbReference>
<evidence type="ECO:0000313" key="2">
    <source>
        <dbReference type="Proteomes" id="UP000324897"/>
    </source>
</evidence>
<keyword evidence="2" id="KW-1185">Reference proteome</keyword>
<dbReference type="Gramene" id="TVU16114">
    <property type="protein sequence ID" value="TVU16114"/>
    <property type="gene ID" value="EJB05_39665"/>
</dbReference>
<dbReference type="PANTHER" id="PTHR34835">
    <property type="entry name" value="OS07G0283600 PROTEIN-RELATED"/>
    <property type="match status" value="1"/>
</dbReference>
<gene>
    <name evidence="1" type="ORF">EJB05_39665</name>
</gene>
<reference evidence="1 2" key="1">
    <citation type="journal article" date="2019" name="Sci. Rep.">
        <title>A high-quality genome of Eragrostis curvula grass provides insights into Poaceae evolution and supports new strategies to enhance forage quality.</title>
        <authorList>
            <person name="Carballo J."/>
            <person name="Santos B.A.C.M."/>
            <person name="Zappacosta D."/>
            <person name="Garbus I."/>
            <person name="Selva J.P."/>
            <person name="Gallo C.A."/>
            <person name="Diaz A."/>
            <person name="Albertini E."/>
            <person name="Caccamo M."/>
            <person name="Echenique V."/>
        </authorList>
    </citation>
    <scope>NUCLEOTIDE SEQUENCE [LARGE SCALE GENOMIC DNA]</scope>
    <source>
        <strain evidence="2">cv. Victoria</strain>
        <tissue evidence="1">Leaf</tissue>
    </source>
</reference>
<dbReference type="EMBL" id="RWGY01000031">
    <property type="protein sequence ID" value="TVU16114.1"/>
    <property type="molecule type" value="Genomic_DNA"/>
</dbReference>
<feature type="non-terminal residue" evidence="1">
    <location>
        <position position="1"/>
    </location>
</feature>
<comment type="caution">
    <text evidence="1">The sequence shown here is derived from an EMBL/GenBank/DDBJ whole genome shotgun (WGS) entry which is preliminary data.</text>
</comment>
<organism evidence="1 2">
    <name type="scientific">Eragrostis curvula</name>
    <name type="common">weeping love grass</name>
    <dbReference type="NCBI Taxonomy" id="38414"/>
    <lineage>
        <taxon>Eukaryota</taxon>
        <taxon>Viridiplantae</taxon>
        <taxon>Streptophyta</taxon>
        <taxon>Embryophyta</taxon>
        <taxon>Tracheophyta</taxon>
        <taxon>Spermatophyta</taxon>
        <taxon>Magnoliopsida</taxon>
        <taxon>Liliopsida</taxon>
        <taxon>Poales</taxon>
        <taxon>Poaceae</taxon>
        <taxon>PACMAD clade</taxon>
        <taxon>Chloridoideae</taxon>
        <taxon>Eragrostideae</taxon>
        <taxon>Eragrostidinae</taxon>
        <taxon>Eragrostis</taxon>
    </lineage>
</organism>
<dbReference type="OrthoDB" id="694650at2759"/>
<dbReference type="Proteomes" id="UP000324897">
    <property type="component" value="Unassembled WGS sequence"/>
</dbReference>
<sequence length="879" mass="98451">ESRDIALSSVLAVGRNPFPPLLALAFAGRRLLLTRRRLRSLEAKSFLLPESLARARRPCSAFVSLQLRRTTEELSAALSCIVDAYLDGLRCSSSNGNLQMARSEEHGADVDGDSSGDFVLPSRSGVARKKVASPFDGVKTRKKKVDVDGGGFNLNSSFSLNKIRNVLGSFVGQKKHLLESIGFGGLLLIHKQPKISRRLAFWLLRNMENPGISIVVRDGAKIQIKDADVNLVLGLPHQLDGTRQLLSISRAAEIVKATLGLGKQADIRMDYIESLLMKDYCGKMSIKEKLAFKVALVLFVDAYFLAPKSSPARVNYGLLPYLVDPDSIQGINWSAYLLKVVKEASIKVKHAISRGNKNVSLDCCLIFLEVFYLDNLETGSNDGSNRKLPRVTEFPYEKIKNILAEDTETSKDGNSMYFGKLKASDQVVYSWGSNNIDSPQHNTGASREDAGEYVMSRFRDFKEQVDEYSRAYVDQIEGLCLNLEYSISEYIAAARSTENKDGGHSCSELTVSCVQADTAQDSKKNSPFSNMKQRQSPSVGICQKFEAIDLCTPDIKLLKTSEFCMNQSERSYGVYSGGPAFDQSAVRESGEFCQSLDGSYIMQSSTPDTEEEHVVSGGEGIHCKQFPESPFRLLLEDPIITKSAVLTLQQELEKLCEEDLERYWFVHKTPTNISLSGRMLREQFTCIAEWTIPVVDAISRLWMHLDDIMKLSYMGKRFVGWKKPMRCSGMLTSNTVLKTVICAPVQVEASWSCYVWDLKESVVTVIDPKRMVHDKEYVQFKHHLTVEKLNRGLATCLGSHGFEWTTNYLSVEGANCESWYSGLYSMFYSRVFDGRCLTQPVARDLIPFTRLKNLYQLLTMEENGGDLPFTRLTMSLQRI</sequence>
<proteinExistence type="predicted"/>
<accession>A0A5J9TXK7</accession>
<evidence type="ECO:0008006" key="3">
    <source>
        <dbReference type="Google" id="ProtNLM"/>
    </source>
</evidence>